<name>A0ACC3AEQ4_9EURO</name>
<protein>
    <submittedName>
        <fullName evidence="1">Transcription factor</fullName>
    </submittedName>
</protein>
<dbReference type="EMBL" id="JAPDRQ010000027">
    <property type="protein sequence ID" value="KAJ9660941.1"/>
    <property type="molecule type" value="Genomic_DNA"/>
</dbReference>
<dbReference type="Proteomes" id="UP001172386">
    <property type="component" value="Unassembled WGS sequence"/>
</dbReference>
<evidence type="ECO:0000313" key="2">
    <source>
        <dbReference type="Proteomes" id="UP001172386"/>
    </source>
</evidence>
<keyword evidence="2" id="KW-1185">Reference proteome</keyword>
<accession>A0ACC3AEQ4</accession>
<organism evidence="1 2">
    <name type="scientific">Neophaeococcomyces mojaviensis</name>
    <dbReference type="NCBI Taxonomy" id="3383035"/>
    <lineage>
        <taxon>Eukaryota</taxon>
        <taxon>Fungi</taxon>
        <taxon>Dikarya</taxon>
        <taxon>Ascomycota</taxon>
        <taxon>Pezizomycotina</taxon>
        <taxon>Eurotiomycetes</taxon>
        <taxon>Chaetothyriomycetidae</taxon>
        <taxon>Chaetothyriales</taxon>
        <taxon>Chaetothyriales incertae sedis</taxon>
        <taxon>Neophaeococcomyces</taxon>
    </lineage>
</organism>
<sequence>MSDEVEAASSPESSGQLSNNDEMPKQSGSKKRSSKSSKPRLTAVQKNTNHKDAENKRRNAIRERFTELSQLVPEAHGQERSEQVMLAKTKAYLQDSVREIRKLEAYAAQQGILLDDKGRLKGSDFEGPAWKQPNLEKYEKAKLKKALKGGSMQDDPDDGEAEDDV</sequence>
<evidence type="ECO:0000313" key="1">
    <source>
        <dbReference type="EMBL" id="KAJ9660941.1"/>
    </source>
</evidence>
<reference evidence="1" key="1">
    <citation type="submission" date="2022-10" db="EMBL/GenBank/DDBJ databases">
        <title>Culturing micro-colonial fungi from biological soil crusts in the Mojave desert and describing Neophaeococcomyces mojavensis, and introducing the new genera and species Taxawa tesnikishii.</title>
        <authorList>
            <person name="Kurbessoian T."/>
            <person name="Stajich J.E."/>
        </authorList>
    </citation>
    <scope>NUCLEOTIDE SEQUENCE</scope>
    <source>
        <strain evidence="1">JES_112</strain>
    </source>
</reference>
<gene>
    <name evidence="1" type="primary">INO4</name>
    <name evidence="1" type="ORF">H2198_002286</name>
</gene>
<comment type="caution">
    <text evidence="1">The sequence shown here is derived from an EMBL/GenBank/DDBJ whole genome shotgun (WGS) entry which is preliminary data.</text>
</comment>
<proteinExistence type="predicted"/>